<evidence type="ECO:0000313" key="1">
    <source>
        <dbReference type="EMBL" id="KAK8892370.1"/>
    </source>
</evidence>
<proteinExistence type="predicted"/>
<evidence type="ECO:0000313" key="2">
    <source>
        <dbReference type="Proteomes" id="UP001470230"/>
    </source>
</evidence>
<accession>A0ABR2KQW2</accession>
<dbReference type="InterPro" id="IPR050792">
    <property type="entry name" value="ADP-ribosylglycohydrolase"/>
</dbReference>
<protein>
    <recommendedName>
        <fullName evidence="3">Leucine Rich Repeat family protein</fullName>
    </recommendedName>
</protein>
<dbReference type="InterPro" id="IPR005502">
    <property type="entry name" value="Ribosyl_crysJ1"/>
</dbReference>
<dbReference type="SUPFAM" id="SSF52058">
    <property type="entry name" value="L domain-like"/>
    <property type="match status" value="1"/>
</dbReference>
<dbReference type="Gene3D" id="3.80.10.10">
    <property type="entry name" value="Ribonuclease Inhibitor"/>
    <property type="match status" value="1"/>
</dbReference>
<name>A0ABR2KQW2_9EUKA</name>
<dbReference type="Gene3D" id="1.10.4080.10">
    <property type="entry name" value="ADP-ribosylation/Crystallin J1"/>
    <property type="match status" value="1"/>
</dbReference>
<gene>
    <name evidence="1" type="ORF">M9Y10_029596</name>
</gene>
<comment type="caution">
    <text evidence="1">The sequence shown here is derived from an EMBL/GenBank/DDBJ whole genome shotgun (WGS) entry which is preliminary data.</text>
</comment>
<dbReference type="PANTHER" id="PTHR16222">
    <property type="entry name" value="ADP-RIBOSYLGLYCOHYDROLASE"/>
    <property type="match status" value="1"/>
</dbReference>
<dbReference type="PANTHER" id="PTHR16222:SF28">
    <property type="entry name" value="ADP-RIBOSYLGLYCOHYDROLASE"/>
    <property type="match status" value="1"/>
</dbReference>
<dbReference type="Proteomes" id="UP001470230">
    <property type="component" value="Unassembled WGS sequence"/>
</dbReference>
<dbReference type="SUPFAM" id="SSF101478">
    <property type="entry name" value="ADP-ribosylglycohydrolase"/>
    <property type="match status" value="1"/>
</dbReference>
<reference evidence="1 2" key="1">
    <citation type="submission" date="2024-04" db="EMBL/GenBank/DDBJ databases">
        <title>Tritrichomonas musculus Genome.</title>
        <authorList>
            <person name="Alves-Ferreira E."/>
            <person name="Grigg M."/>
            <person name="Lorenzi H."/>
            <person name="Galac M."/>
        </authorList>
    </citation>
    <scope>NUCLEOTIDE SEQUENCE [LARGE SCALE GENOMIC DNA]</scope>
    <source>
        <strain evidence="1 2">EAF2021</strain>
    </source>
</reference>
<organism evidence="1 2">
    <name type="scientific">Tritrichomonas musculus</name>
    <dbReference type="NCBI Taxonomy" id="1915356"/>
    <lineage>
        <taxon>Eukaryota</taxon>
        <taxon>Metamonada</taxon>
        <taxon>Parabasalia</taxon>
        <taxon>Tritrichomonadida</taxon>
        <taxon>Tritrichomonadidae</taxon>
        <taxon>Tritrichomonas</taxon>
    </lineage>
</organism>
<dbReference type="InterPro" id="IPR032675">
    <property type="entry name" value="LRR_dom_sf"/>
</dbReference>
<evidence type="ECO:0008006" key="3">
    <source>
        <dbReference type="Google" id="ProtNLM"/>
    </source>
</evidence>
<keyword evidence="2" id="KW-1185">Reference proteome</keyword>
<dbReference type="InterPro" id="IPR036705">
    <property type="entry name" value="Ribosyl_crysJ1_sf"/>
</dbReference>
<sequence length="634" mass="71400">MKSNLFQNDAFDDKVPDIQLLHDMEVIDLTGTSINEINIENFPKLQRIRACQCRDLTKCKIHNCPNLKVIDLSNCIELSEIDLSQLSNLLSIDLSMTSLSTLDNIQLPNLESLIASFTKISSLNPSNFPNLLNLDISGTQFTNISFILKLKHLQRFRFISLSPDFLPSTEIEFNFNEILTHPTLMSFIAGPGSAICDSLPDSNISLQLLILEEVDFIKGDSLDLQKKVNYFYDKYSYDVPLFDSKNFYQKQRWTDSVRLLYGPWGIPSCDKTQKITKIGTNDHLKNIDINIAIDRMMGAIFGASIGSILGSSTIFSDKKLTSLVLETPIDIIWSHLNDDQNTIQFLKGTVSTEIERLVLLLRSINESNQAPREEEMNTTILRTFALMLHIWSSDGISEHKQGTCLKDDTSLQNTFRHPLFLMDPLRAAFESCSEFVTNGTATVSCAPAAGCYKFWDENEVKKNAKEFCSITHYEGRCIACTVLLSLLISKNIQNEALNIDELIDKTFEFCKEDSEEFENEIKEFLTAESFEELVIGEGAVDFVLKSTGAAVLALRKGFDFEQTMFEIIREGGDTCVNAATAGAVIGSNVGFSKIPKNLMKYLFNGSWIYKEFQQFLAIMGIDPPESPFDVLSYE</sequence>
<dbReference type="Pfam" id="PF03747">
    <property type="entry name" value="ADP_ribosyl_GH"/>
    <property type="match status" value="1"/>
</dbReference>
<dbReference type="EMBL" id="JAPFFF010000004">
    <property type="protein sequence ID" value="KAK8892370.1"/>
    <property type="molecule type" value="Genomic_DNA"/>
</dbReference>